<dbReference type="SUPFAM" id="SSF159941">
    <property type="entry name" value="MM3350-like"/>
    <property type="match status" value="1"/>
</dbReference>
<gene>
    <name evidence="3" type="ORF">P5G49_11440</name>
</gene>
<accession>A0ABT8JSD5</accession>
<keyword evidence="4" id="KW-1185">Reference proteome</keyword>
<dbReference type="Proteomes" id="UP001175097">
    <property type="component" value="Unassembled WGS sequence"/>
</dbReference>
<dbReference type="EMBL" id="JAROCC010000008">
    <property type="protein sequence ID" value="MDN4608081.1"/>
    <property type="molecule type" value="Genomic_DNA"/>
</dbReference>
<dbReference type="Pfam" id="PF07929">
    <property type="entry name" value="PRiA4_ORF3"/>
    <property type="match status" value="1"/>
</dbReference>
<comment type="caution">
    <text evidence="3">The sequence shown here is derived from an EMBL/GenBank/DDBJ whole genome shotgun (WGS) entry which is preliminary data.</text>
</comment>
<protein>
    <submittedName>
        <fullName evidence="3">Plasmid pRiA4b ORF-3 family protein</fullName>
    </submittedName>
</protein>
<dbReference type="PANTHER" id="PTHR41878">
    <property type="entry name" value="LEXA REPRESSOR-RELATED"/>
    <property type="match status" value="1"/>
</dbReference>
<dbReference type="Gene3D" id="3.10.450.50">
    <property type="match status" value="1"/>
</dbReference>
<dbReference type="InterPro" id="IPR012912">
    <property type="entry name" value="Plasmid_pRiA4b_Orf3-like"/>
</dbReference>
<dbReference type="PANTHER" id="PTHR41878:SF1">
    <property type="entry name" value="TNPR PROTEIN"/>
    <property type="match status" value="1"/>
</dbReference>
<organism evidence="3 4">
    <name type="scientific">Sporosarcina highlanderae</name>
    <dbReference type="NCBI Taxonomy" id="3035916"/>
    <lineage>
        <taxon>Bacteria</taxon>
        <taxon>Bacillati</taxon>
        <taxon>Bacillota</taxon>
        <taxon>Bacilli</taxon>
        <taxon>Bacillales</taxon>
        <taxon>Caryophanaceae</taxon>
        <taxon>Sporosarcina</taxon>
    </lineage>
</organism>
<reference evidence="3" key="1">
    <citation type="submission" date="2023-03" db="EMBL/GenBank/DDBJ databases">
        <title>MT1 and MT2 Draft Genomes of Novel Species.</title>
        <authorList>
            <person name="Venkateswaran K."/>
        </authorList>
    </citation>
    <scope>NUCLEOTIDE SEQUENCE</scope>
    <source>
        <strain evidence="3">F6_3S_P_2</strain>
    </source>
</reference>
<evidence type="ECO:0000256" key="1">
    <source>
        <dbReference type="SAM" id="MobiDB-lite"/>
    </source>
</evidence>
<feature type="domain" description="Plasmid pRiA4b Orf3-like" evidence="2">
    <location>
        <begin position="3"/>
        <end position="184"/>
    </location>
</feature>
<evidence type="ECO:0000259" key="2">
    <source>
        <dbReference type="Pfam" id="PF07929"/>
    </source>
</evidence>
<dbReference type="RefSeq" id="WP_301243913.1">
    <property type="nucleotide sequence ID" value="NZ_JAROCC010000008.1"/>
</dbReference>
<sequence>MKAFIVKLTFEDIDPLIWRRVILPAGATFNRLHEMIQYVTNFQSRYMDEPYHYFDIEVDGLFITNNPYTHEEYKKEFNGLKLKRPSHLKIDTYLEGNRQILYRYDSGDDWRIMVELEGIVEDYYFGYPTVLEGEGAAPPEDVGGPPGYAHFLDVYHDPKHPDYLSTYEWAEAQCYKPFDIEKVNESLKYVKYKKTEWDRIDHENYNVKSDKYRGPKQLKQAEPLAGDLILDYIVACTNLYGVVPHEKVREIYSGQNKLVISSEMMKAMVTDLPTVELLKRRHVLVEGRNFYHEAMDYVDEVRLMKNVEGKPFYVPEKDKLLHYVKDTYFERTPQQLVLGQLMVKDGFPARTINSEIEELLGELSVPFSNVLSVFQTFAGRLELNNRAQVNSYLQCVTEIANTTRLWENRGHTPNELFPSEKPYLHPLPGESTKTGRNDPCPCGSGKKYKKCCGK</sequence>
<evidence type="ECO:0000313" key="3">
    <source>
        <dbReference type="EMBL" id="MDN4608081.1"/>
    </source>
</evidence>
<name>A0ABT8JSD5_9BACL</name>
<proteinExistence type="predicted"/>
<dbReference type="Gene3D" id="3.10.290.30">
    <property type="entry name" value="MM3350-like"/>
    <property type="match status" value="1"/>
</dbReference>
<dbReference type="Pfam" id="PF02810">
    <property type="entry name" value="SEC-C"/>
    <property type="match status" value="1"/>
</dbReference>
<feature type="region of interest" description="Disordered" evidence="1">
    <location>
        <begin position="410"/>
        <end position="439"/>
    </location>
</feature>
<dbReference type="InterPro" id="IPR024047">
    <property type="entry name" value="MM3350-like_sf"/>
</dbReference>
<dbReference type="InterPro" id="IPR004027">
    <property type="entry name" value="SEC_C_motif"/>
</dbReference>
<dbReference type="SUPFAM" id="SSF103642">
    <property type="entry name" value="Sec-C motif"/>
    <property type="match status" value="1"/>
</dbReference>
<evidence type="ECO:0000313" key="4">
    <source>
        <dbReference type="Proteomes" id="UP001175097"/>
    </source>
</evidence>